<dbReference type="EMBL" id="RCMK01000716">
    <property type="protein sequence ID" value="KAG2915011.1"/>
    <property type="molecule type" value="Genomic_DNA"/>
</dbReference>
<dbReference type="AlphaFoldDB" id="A0A8T1C4U6"/>
<dbReference type="Proteomes" id="UP000736787">
    <property type="component" value="Unassembled WGS sequence"/>
</dbReference>
<accession>A0A8T1C4U6</accession>
<reference evidence="3" key="1">
    <citation type="submission" date="2018-10" db="EMBL/GenBank/DDBJ databases">
        <title>Effector identification in a new, highly contiguous assembly of the strawberry crown rot pathogen Phytophthora cactorum.</title>
        <authorList>
            <person name="Armitage A.D."/>
            <person name="Nellist C.F."/>
            <person name="Bates H."/>
            <person name="Vickerstaff R.J."/>
            <person name="Harrison R.J."/>
        </authorList>
    </citation>
    <scope>NUCLEOTIDE SEQUENCE</scope>
    <source>
        <strain evidence="1">15-7</strain>
        <strain evidence="2">4032</strain>
        <strain evidence="3">4040</strain>
        <strain evidence="4">P415</strain>
    </source>
</reference>
<evidence type="ECO:0000313" key="2">
    <source>
        <dbReference type="EMBL" id="KAG2899137.1"/>
    </source>
</evidence>
<evidence type="ECO:0000313" key="4">
    <source>
        <dbReference type="EMBL" id="KAG2971052.1"/>
    </source>
</evidence>
<comment type="caution">
    <text evidence="3">The sequence shown here is derived from an EMBL/GenBank/DDBJ whole genome shotgun (WGS) entry which is preliminary data.</text>
</comment>
<evidence type="ECO:0000313" key="1">
    <source>
        <dbReference type="EMBL" id="KAG2855282.1"/>
    </source>
</evidence>
<organism evidence="3 5">
    <name type="scientific">Phytophthora cactorum</name>
    <dbReference type="NCBI Taxonomy" id="29920"/>
    <lineage>
        <taxon>Eukaryota</taxon>
        <taxon>Sar</taxon>
        <taxon>Stramenopiles</taxon>
        <taxon>Oomycota</taxon>
        <taxon>Peronosporomycetes</taxon>
        <taxon>Peronosporales</taxon>
        <taxon>Peronosporaceae</taxon>
        <taxon>Phytophthora</taxon>
    </lineage>
</organism>
<dbReference type="EMBL" id="RCML01000690">
    <property type="protein sequence ID" value="KAG2971052.1"/>
    <property type="molecule type" value="Genomic_DNA"/>
</dbReference>
<proteinExistence type="predicted"/>
<evidence type="ECO:0000313" key="5">
    <source>
        <dbReference type="Proteomes" id="UP000736787"/>
    </source>
</evidence>
<dbReference type="Proteomes" id="UP000697107">
    <property type="component" value="Unassembled WGS sequence"/>
</dbReference>
<evidence type="ECO:0000313" key="3">
    <source>
        <dbReference type="EMBL" id="KAG2915011.1"/>
    </source>
</evidence>
<name>A0A8T1C4U6_9STRA</name>
<dbReference type="Proteomes" id="UP000735874">
    <property type="component" value="Unassembled WGS sequence"/>
</dbReference>
<gene>
    <name evidence="1" type="ORF">PC113_g12567</name>
    <name evidence="2" type="ORF">PC115_g16637</name>
    <name evidence="3" type="ORF">PC117_g18158</name>
    <name evidence="4" type="ORF">PC118_g16500</name>
</gene>
<dbReference type="Proteomes" id="UP000774804">
    <property type="component" value="Unassembled WGS sequence"/>
</dbReference>
<dbReference type="EMBL" id="RCMG01000383">
    <property type="protein sequence ID" value="KAG2855282.1"/>
    <property type="molecule type" value="Genomic_DNA"/>
</dbReference>
<dbReference type="EMBL" id="RCMI01000741">
    <property type="protein sequence ID" value="KAG2899137.1"/>
    <property type="molecule type" value="Genomic_DNA"/>
</dbReference>
<sequence>MISEKNTGDTTLLPVIPAVVNKLAEMASPLWDPVALVCGALDYRAEVEVTRCIEPRLSEDMPDERLLEVSRQELLQDTFGGAVEADTEIGGKLAPQ</sequence>
<protein>
    <submittedName>
        <fullName evidence="3">Uncharacterized protein</fullName>
    </submittedName>
</protein>